<protein>
    <submittedName>
        <fullName evidence="1">Uncharacterized protein</fullName>
    </submittedName>
</protein>
<name>A0ABR6XKN2_9BURK</name>
<reference evidence="1 2" key="1">
    <citation type="submission" date="2020-08" db="EMBL/GenBank/DDBJ databases">
        <title>Novel species isolated from subtropical streams in China.</title>
        <authorList>
            <person name="Lu H."/>
        </authorList>
    </citation>
    <scope>NUCLEOTIDE SEQUENCE [LARGE SCALE GENOMIC DNA]</scope>
    <source>
        <strain evidence="1 2">KCTC 52442</strain>
    </source>
</reference>
<gene>
    <name evidence="1" type="ORF">H8K33_00385</name>
</gene>
<accession>A0ABR6XKN2</accession>
<organism evidence="1 2">
    <name type="scientific">Undibacterium amnicola</name>
    <dbReference type="NCBI Taxonomy" id="1834038"/>
    <lineage>
        <taxon>Bacteria</taxon>
        <taxon>Pseudomonadati</taxon>
        <taxon>Pseudomonadota</taxon>
        <taxon>Betaproteobacteria</taxon>
        <taxon>Burkholderiales</taxon>
        <taxon>Oxalobacteraceae</taxon>
        <taxon>Undibacterium</taxon>
    </lineage>
</organism>
<comment type="caution">
    <text evidence="1">The sequence shown here is derived from an EMBL/GenBank/DDBJ whole genome shotgun (WGS) entry which is preliminary data.</text>
</comment>
<sequence>MQKLCMLFLMVITNSVVGQEILPTVINFNIKAGQYEEFQALTWKPKDTICIATTLVSPNKGTEWWTLAGVTFLGEKEGEYASIQLIDNRSESQKPSLFYTTSVGGKENKFLIRENVEYGQRIIYELRFSRTNEFDIYIDGGVGQLKSPFEFLKLKLGATSAKSIVEFNTASCSQKN</sequence>
<proteinExistence type="predicted"/>
<evidence type="ECO:0000313" key="1">
    <source>
        <dbReference type="EMBL" id="MBC3829958.1"/>
    </source>
</evidence>
<evidence type="ECO:0000313" key="2">
    <source>
        <dbReference type="Proteomes" id="UP000643610"/>
    </source>
</evidence>
<dbReference type="Proteomes" id="UP000643610">
    <property type="component" value="Unassembled WGS sequence"/>
</dbReference>
<dbReference type="EMBL" id="JACOFU010000001">
    <property type="protein sequence ID" value="MBC3829958.1"/>
    <property type="molecule type" value="Genomic_DNA"/>
</dbReference>
<keyword evidence="2" id="KW-1185">Reference proteome</keyword>